<dbReference type="InterPro" id="IPR006200">
    <property type="entry name" value="LexA"/>
</dbReference>
<keyword evidence="6 12" id="KW-0068">Autocatalytic cleavage</keyword>
<reference evidence="15" key="2">
    <citation type="journal article" date="2021" name="PeerJ">
        <title>Extensive microbial diversity within the chicken gut microbiome revealed by metagenomics and culture.</title>
        <authorList>
            <person name="Gilroy R."/>
            <person name="Ravi A."/>
            <person name="Getino M."/>
            <person name="Pursley I."/>
            <person name="Horton D.L."/>
            <person name="Alikhan N.F."/>
            <person name="Baker D."/>
            <person name="Gharbi K."/>
            <person name="Hall N."/>
            <person name="Watson M."/>
            <person name="Adriaenssens E.M."/>
            <person name="Foster-Nyarko E."/>
            <person name="Jarju S."/>
            <person name="Secka A."/>
            <person name="Antonio M."/>
            <person name="Oren A."/>
            <person name="Chaudhuri R.R."/>
            <person name="La Ragione R."/>
            <person name="Hildebrand F."/>
            <person name="Pallen M.J."/>
        </authorList>
    </citation>
    <scope>NUCLEOTIDE SEQUENCE</scope>
    <source>
        <strain evidence="15">CHK176-22527</strain>
    </source>
</reference>
<dbReference type="FunFam" id="2.10.109.10:FF:000001">
    <property type="entry name" value="LexA repressor"/>
    <property type="match status" value="1"/>
</dbReference>
<accession>A0A9D1KV06</accession>
<dbReference type="Proteomes" id="UP000824159">
    <property type="component" value="Unassembled WGS sequence"/>
</dbReference>
<evidence type="ECO:0000256" key="6">
    <source>
        <dbReference type="ARBA" id="ARBA00022813"/>
    </source>
</evidence>
<dbReference type="PRINTS" id="PR00726">
    <property type="entry name" value="LEXASERPTASE"/>
</dbReference>
<dbReference type="GO" id="GO:0003677">
    <property type="term" value="F:DNA binding"/>
    <property type="evidence" value="ECO:0007669"/>
    <property type="project" value="UniProtKB-KW"/>
</dbReference>
<evidence type="ECO:0000313" key="15">
    <source>
        <dbReference type="EMBL" id="HIT99587.1"/>
    </source>
</evidence>
<dbReference type="GO" id="GO:0004252">
    <property type="term" value="F:serine-type endopeptidase activity"/>
    <property type="evidence" value="ECO:0007669"/>
    <property type="project" value="UniProtKB-EC"/>
</dbReference>
<dbReference type="InterPro" id="IPR036286">
    <property type="entry name" value="LexA/Signal_pep-like_sf"/>
</dbReference>
<dbReference type="PANTHER" id="PTHR33516">
    <property type="entry name" value="LEXA REPRESSOR"/>
    <property type="match status" value="1"/>
</dbReference>
<evidence type="ECO:0000256" key="8">
    <source>
        <dbReference type="ARBA" id="ARBA00023125"/>
    </source>
</evidence>
<dbReference type="Pfam" id="PF00717">
    <property type="entry name" value="Peptidase_S24"/>
    <property type="match status" value="1"/>
</dbReference>
<evidence type="ECO:0000256" key="2">
    <source>
        <dbReference type="ARBA" id="ARBA00022491"/>
    </source>
</evidence>
<keyword evidence="2" id="KW-0678">Repressor</keyword>
<keyword evidence="10" id="KW-0234">DNA repair</keyword>
<evidence type="ECO:0000256" key="5">
    <source>
        <dbReference type="ARBA" id="ARBA00022801"/>
    </source>
</evidence>
<dbReference type="GO" id="GO:0009432">
    <property type="term" value="P:SOS response"/>
    <property type="evidence" value="ECO:0007669"/>
    <property type="project" value="UniProtKB-KW"/>
</dbReference>
<keyword evidence="5 12" id="KW-0378">Hydrolase</keyword>
<keyword evidence="3" id="KW-0235">DNA replication</keyword>
<evidence type="ECO:0000256" key="3">
    <source>
        <dbReference type="ARBA" id="ARBA00022705"/>
    </source>
</evidence>
<dbReference type="InterPro" id="IPR015927">
    <property type="entry name" value="Peptidase_S24_S26A/B/C"/>
</dbReference>
<feature type="domain" description="Peptidase S24/S26A/S26B/S26C" evidence="13">
    <location>
        <begin position="80"/>
        <end position="193"/>
    </location>
</feature>
<keyword evidence="7" id="KW-0805">Transcription regulation</keyword>
<keyword evidence="8" id="KW-0238">DNA-binding</keyword>
<feature type="domain" description="HTH iclR-type" evidence="14">
    <location>
        <begin position="26"/>
        <end position="60"/>
    </location>
</feature>
<evidence type="ECO:0000313" key="16">
    <source>
        <dbReference type="Proteomes" id="UP000824159"/>
    </source>
</evidence>
<keyword evidence="9" id="KW-0804">Transcription</keyword>
<dbReference type="InterPro" id="IPR050077">
    <property type="entry name" value="LexA_repressor"/>
</dbReference>
<dbReference type="PANTHER" id="PTHR33516:SF2">
    <property type="entry name" value="LEXA REPRESSOR-RELATED"/>
    <property type="match status" value="1"/>
</dbReference>
<dbReference type="InterPro" id="IPR005471">
    <property type="entry name" value="Tscrpt_reg_IclR_N"/>
</dbReference>
<dbReference type="GO" id="GO:0045892">
    <property type="term" value="P:negative regulation of DNA-templated transcription"/>
    <property type="evidence" value="ECO:0007669"/>
    <property type="project" value="InterPro"/>
</dbReference>
<organism evidence="15 16">
    <name type="scientific">Candidatus Allocopromorpha excrementavium</name>
    <dbReference type="NCBI Taxonomy" id="2840741"/>
    <lineage>
        <taxon>Bacteria</taxon>
        <taxon>Bacillati</taxon>
        <taxon>Bacillota</taxon>
        <taxon>Clostridia</taxon>
        <taxon>Eubacteriales</taxon>
        <taxon>Eubacteriaceae</taxon>
        <taxon>Eubacteriaceae incertae sedis</taxon>
        <taxon>Candidatus Allocopromorpha</taxon>
    </lineage>
</organism>
<dbReference type="NCBIfam" id="TIGR00498">
    <property type="entry name" value="lexA"/>
    <property type="match status" value="1"/>
</dbReference>
<sequence>MRSKSIDTMKKIKTFAEEYYMLHYQSPSMAQIAENIGIARSTAYKYLIEMDHRGMISYDGKKIRTEIIDHSNTKMIRAALLGNIACGLPNVAEENIEEYVSLPESLFGRGEFYILRARGESMIEAGIEDGDLVVIRKQSDANNGDIIVALVEEEATLKRLYRDEENGRIILHPENKDMSDIVVDNCIIQGIAVKVIKDLN</sequence>
<comment type="similarity">
    <text evidence="1 12">Belongs to the peptidase S24 family.</text>
</comment>
<dbReference type="Gene3D" id="2.10.109.10">
    <property type="entry name" value="Umud Fragment, subunit A"/>
    <property type="match status" value="1"/>
</dbReference>
<comment type="caution">
    <text evidence="15">The sequence shown here is derived from an EMBL/GenBank/DDBJ whole genome shotgun (WGS) entry which is preliminary data.</text>
</comment>
<evidence type="ECO:0000256" key="4">
    <source>
        <dbReference type="ARBA" id="ARBA00022763"/>
    </source>
</evidence>
<dbReference type="InterPro" id="IPR039418">
    <property type="entry name" value="LexA-like"/>
</dbReference>
<evidence type="ECO:0000256" key="1">
    <source>
        <dbReference type="ARBA" id="ARBA00007484"/>
    </source>
</evidence>
<dbReference type="AlphaFoldDB" id="A0A9D1KV06"/>
<evidence type="ECO:0000256" key="10">
    <source>
        <dbReference type="ARBA" id="ARBA00023204"/>
    </source>
</evidence>
<dbReference type="InterPro" id="IPR006197">
    <property type="entry name" value="Peptidase_S24_LexA"/>
</dbReference>
<gene>
    <name evidence="15" type="primary">lexA</name>
    <name evidence="15" type="ORF">IAD12_04965</name>
</gene>
<reference evidence="15" key="1">
    <citation type="submission" date="2020-10" db="EMBL/GenBank/DDBJ databases">
        <authorList>
            <person name="Gilroy R."/>
        </authorList>
    </citation>
    <scope>NUCLEOTIDE SEQUENCE</scope>
    <source>
        <strain evidence="15">CHK176-22527</strain>
    </source>
</reference>
<keyword evidence="11" id="KW-0742">SOS response</keyword>
<protein>
    <submittedName>
        <fullName evidence="15">Repressor LexA</fullName>
        <ecNumber evidence="15">3.4.21.88</ecNumber>
    </submittedName>
</protein>
<evidence type="ECO:0000256" key="9">
    <source>
        <dbReference type="ARBA" id="ARBA00023163"/>
    </source>
</evidence>
<dbReference type="EC" id="3.4.21.88" evidence="15"/>
<name>A0A9D1KV06_9FIRM</name>
<dbReference type="GO" id="GO:0006260">
    <property type="term" value="P:DNA replication"/>
    <property type="evidence" value="ECO:0007669"/>
    <property type="project" value="UniProtKB-KW"/>
</dbReference>
<evidence type="ECO:0000259" key="13">
    <source>
        <dbReference type="Pfam" id="PF00717"/>
    </source>
</evidence>
<dbReference type="Pfam" id="PF09339">
    <property type="entry name" value="HTH_IclR"/>
    <property type="match status" value="1"/>
</dbReference>
<evidence type="ECO:0000256" key="7">
    <source>
        <dbReference type="ARBA" id="ARBA00023015"/>
    </source>
</evidence>
<keyword evidence="4" id="KW-0227">DNA damage</keyword>
<dbReference type="SUPFAM" id="SSF51306">
    <property type="entry name" value="LexA/Signal peptidase"/>
    <property type="match status" value="1"/>
</dbReference>
<evidence type="ECO:0000259" key="14">
    <source>
        <dbReference type="Pfam" id="PF09339"/>
    </source>
</evidence>
<dbReference type="CDD" id="cd06529">
    <property type="entry name" value="S24_LexA-like"/>
    <property type="match status" value="1"/>
</dbReference>
<dbReference type="GO" id="GO:0006281">
    <property type="term" value="P:DNA repair"/>
    <property type="evidence" value="ECO:0007669"/>
    <property type="project" value="UniProtKB-KW"/>
</dbReference>
<proteinExistence type="inferred from homology"/>
<dbReference type="Gene3D" id="1.10.10.10">
    <property type="entry name" value="Winged helix-like DNA-binding domain superfamily/Winged helix DNA-binding domain"/>
    <property type="match status" value="1"/>
</dbReference>
<dbReference type="InterPro" id="IPR036388">
    <property type="entry name" value="WH-like_DNA-bd_sf"/>
</dbReference>
<evidence type="ECO:0000256" key="12">
    <source>
        <dbReference type="RuleBase" id="RU003991"/>
    </source>
</evidence>
<evidence type="ECO:0000256" key="11">
    <source>
        <dbReference type="ARBA" id="ARBA00023236"/>
    </source>
</evidence>
<dbReference type="EMBL" id="DVLX01000060">
    <property type="protein sequence ID" value="HIT99587.1"/>
    <property type="molecule type" value="Genomic_DNA"/>
</dbReference>